<organism evidence="8 9">
    <name type="scientific">Sphingomonas abaci</name>
    <dbReference type="NCBI Taxonomy" id="237611"/>
    <lineage>
        <taxon>Bacteria</taxon>
        <taxon>Pseudomonadati</taxon>
        <taxon>Pseudomonadota</taxon>
        <taxon>Alphaproteobacteria</taxon>
        <taxon>Sphingomonadales</taxon>
        <taxon>Sphingomonadaceae</taxon>
        <taxon>Sphingomonas</taxon>
    </lineage>
</organism>
<dbReference type="InterPro" id="IPR005117">
    <property type="entry name" value="NiRdtase/SiRdtase_haem-b_fer"/>
</dbReference>
<dbReference type="Gene3D" id="3.30.413.10">
    <property type="entry name" value="Sulfite Reductase Hemoprotein, domain 1"/>
    <property type="match status" value="1"/>
</dbReference>
<evidence type="ECO:0000256" key="1">
    <source>
        <dbReference type="ARBA" id="ARBA00022485"/>
    </source>
</evidence>
<dbReference type="EMBL" id="JACHNY010000004">
    <property type="protein sequence ID" value="MBB4618172.1"/>
    <property type="molecule type" value="Genomic_DNA"/>
</dbReference>
<reference evidence="8 9" key="1">
    <citation type="submission" date="2020-08" db="EMBL/GenBank/DDBJ databases">
        <title>Genomic Encyclopedia of Type Strains, Phase IV (KMG-IV): sequencing the most valuable type-strain genomes for metagenomic binning, comparative biology and taxonomic classification.</title>
        <authorList>
            <person name="Goeker M."/>
        </authorList>
    </citation>
    <scope>NUCLEOTIDE SEQUENCE [LARGE SCALE GENOMIC DNA]</scope>
    <source>
        <strain evidence="8 9">DSM 15867</strain>
    </source>
</reference>
<dbReference type="InterPro" id="IPR045854">
    <property type="entry name" value="NO2/SO3_Rdtase_4Fe4S_sf"/>
</dbReference>
<evidence type="ECO:0000259" key="7">
    <source>
        <dbReference type="Pfam" id="PF03460"/>
    </source>
</evidence>
<dbReference type="Proteomes" id="UP000574769">
    <property type="component" value="Unassembled WGS sequence"/>
</dbReference>
<gene>
    <name evidence="8" type="ORF">GGQ96_002308</name>
</gene>
<dbReference type="RefSeq" id="WP_184114681.1">
    <property type="nucleotide sequence ID" value="NZ_JACHNY010000004.1"/>
</dbReference>
<dbReference type="EC" id="1.14.13.83" evidence="8"/>
<name>A0A7W7AJH6_9SPHN</name>
<dbReference type="InterPro" id="IPR036136">
    <property type="entry name" value="Nit/Sulf_reduc_fer-like_dom_sf"/>
</dbReference>
<keyword evidence="2" id="KW-0349">Heme</keyword>
<dbReference type="SUPFAM" id="SSF55124">
    <property type="entry name" value="Nitrite/Sulfite reductase N-terminal domain-like"/>
    <property type="match status" value="1"/>
</dbReference>
<dbReference type="GO" id="GO:0046872">
    <property type="term" value="F:metal ion binding"/>
    <property type="evidence" value="ECO:0007669"/>
    <property type="project" value="UniProtKB-KW"/>
</dbReference>
<keyword evidence="5" id="KW-0408">Iron</keyword>
<accession>A0A7W7AJH6</accession>
<keyword evidence="1" id="KW-0004">4Fe-4S</keyword>
<proteinExistence type="predicted"/>
<dbReference type="InterPro" id="IPR051329">
    <property type="entry name" value="NIR_SIR_4Fe-4S"/>
</dbReference>
<dbReference type="PANTHER" id="PTHR32439:SF9">
    <property type="entry name" value="BLR3264 PROTEIN"/>
    <property type="match status" value="1"/>
</dbReference>
<evidence type="ECO:0000313" key="9">
    <source>
        <dbReference type="Proteomes" id="UP000574769"/>
    </source>
</evidence>
<dbReference type="Pfam" id="PF03460">
    <property type="entry name" value="NIR_SIR_ferr"/>
    <property type="match status" value="1"/>
</dbReference>
<evidence type="ECO:0000256" key="4">
    <source>
        <dbReference type="ARBA" id="ARBA00023002"/>
    </source>
</evidence>
<keyword evidence="3" id="KW-0479">Metal-binding</keyword>
<protein>
    <submittedName>
        <fullName evidence="8">Precorrin-3B synthase</fullName>
        <ecNumber evidence="8">1.14.13.83</ecNumber>
    </submittedName>
</protein>
<evidence type="ECO:0000256" key="6">
    <source>
        <dbReference type="ARBA" id="ARBA00023014"/>
    </source>
</evidence>
<keyword evidence="9" id="KW-1185">Reference proteome</keyword>
<evidence type="ECO:0000256" key="5">
    <source>
        <dbReference type="ARBA" id="ARBA00023004"/>
    </source>
</evidence>
<dbReference type="Gene3D" id="3.90.480.20">
    <property type="match status" value="1"/>
</dbReference>
<dbReference type="AlphaFoldDB" id="A0A7W7AJH6"/>
<dbReference type="GO" id="GO:0043818">
    <property type="term" value="F:precorrin-3B synthase activity"/>
    <property type="evidence" value="ECO:0007669"/>
    <property type="project" value="UniProtKB-EC"/>
</dbReference>
<dbReference type="SUPFAM" id="SSF56014">
    <property type="entry name" value="Nitrite and sulphite reductase 4Fe-4S domain-like"/>
    <property type="match status" value="1"/>
</dbReference>
<evidence type="ECO:0000256" key="2">
    <source>
        <dbReference type="ARBA" id="ARBA00022617"/>
    </source>
</evidence>
<comment type="caution">
    <text evidence="8">The sequence shown here is derived from an EMBL/GenBank/DDBJ whole genome shotgun (WGS) entry which is preliminary data.</text>
</comment>
<evidence type="ECO:0000313" key="8">
    <source>
        <dbReference type="EMBL" id="MBB4618172.1"/>
    </source>
</evidence>
<dbReference type="GO" id="GO:0051539">
    <property type="term" value="F:4 iron, 4 sulfur cluster binding"/>
    <property type="evidence" value="ECO:0007669"/>
    <property type="project" value="UniProtKB-KW"/>
</dbReference>
<keyword evidence="4 8" id="KW-0560">Oxidoreductase</keyword>
<dbReference type="PANTHER" id="PTHR32439">
    <property type="entry name" value="FERREDOXIN--NITRITE REDUCTASE, CHLOROPLASTIC"/>
    <property type="match status" value="1"/>
</dbReference>
<keyword evidence="6" id="KW-0411">Iron-sulfur</keyword>
<feature type="domain" description="Nitrite/Sulfite reductase ferredoxin-like" evidence="7">
    <location>
        <begin position="15"/>
        <end position="80"/>
    </location>
</feature>
<sequence>MIAQVKGWCPAAWRPMAAGDGLLVRVRPAFGRLSAAQALGLATAAARFGSGAIDLTRRASLQLRGVAEANWRPLVETLVALDLVDPDPAIDAQAGLTVAPDWQEGDDTHRIAADLHARRSDWPALPAKFGFAVDAGRACRLADTPADLRVERSAEGGLMLRAEGQATGVALARGEEAAAAIDLARWFRDTGGDASRRMARHPVPLPGWARGGVQPARGGPLAAGPHPLGSLYGLPFGRMSAAALGTLVARHAATALRLTPWRLLLVEGAEGMPVPGFGLDPADPLLAADACVGAPACPQASVATRELARRLAPHVADLHVSGCAKGCARSGPAALVLTGRDGRFDLARAARAGDPPAETGLDAATLLARFGAC</sequence>
<evidence type="ECO:0000256" key="3">
    <source>
        <dbReference type="ARBA" id="ARBA00022723"/>
    </source>
</evidence>